<comment type="caution">
    <text evidence="1">The sequence shown here is derived from an EMBL/GenBank/DDBJ whole genome shotgun (WGS) entry which is preliminary data.</text>
</comment>
<sequence length="170" mass="18495">MDANAIADFVPGRIKALIHRMRSRLGDGEVRFLNIGVATKTRKTDANRKKMDYFGLHGGAFCRIQCYGFIVSTDPAPGVSTMQVGAVIAQTGPTPLPVVKDMPFSLSGNPLAVEIQKEKYGEFERNFVPDAAEDAAKILMSFTINEWMGDAEKADRETAVQALASLKQAS</sequence>
<organism evidence="1 2">
    <name type="scientific">Rhodocollybia butyracea</name>
    <dbReference type="NCBI Taxonomy" id="206335"/>
    <lineage>
        <taxon>Eukaryota</taxon>
        <taxon>Fungi</taxon>
        <taxon>Dikarya</taxon>
        <taxon>Basidiomycota</taxon>
        <taxon>Agaricomycotina</taxon>
        <taxon>Agaricomycetes</taxon>
        <taxon>Agaricomycetidae</taxon>
        <taxon>Agaricales</taxon>
        <taxon>Marasmiineae</taxon>
        <taxon>Omphalotaceae</taxon>
        <taxon>Rhodocollybia</taxon>
    </lineage>
</organism>
<name>A0A9P5U3N1_9AGAR</name>
<accession>A0A9P5U3N1</accession>
<protein>
    <submittedName>
        <fullName evidence="1">Uncharacterized protein</fullName>
    </submittedName>
</protein>
<dbReference type="AlphaFoldDB" id="A0A9P5U3N1"/>
<reference evidence="1" key="1">
    <citation type="submission" date="2020-11" db="EMBL/GenBank/DDBJ databases">
        <authorList>
            <consortium name="DOE Joint Genome Institute"/>
            <person name="Ahrendt S."/>
            <person name="Riley R."/>
            <person name="Andreopoulos W."/>
            <person name="Labutti K."/>
            <person name="Pangilinan J."/>
            <person name="Ruiz-Duenas F.J."/>
            <person name="Barrasa J.M."/>
            <person name="Sanchez-Garcia M."/>
            <person name="Camarero S."/>
            <person name="Miyauchi S."/>
            <person name="Serrano A."/>
            <person name="Linde D."/>
            <person name="Babiker R."/>
            <person name="Drula E."/>
            <person name="Ayuso-Fernandez I."/>
            <person name="Pacheco R."/>
            <person name="Padilla G."/>
            <person name="Ferreira P."/>
            <person name="Barriuso J."/>
            <person name="Kellner H."/>
            <person name="Castanera R."/>
            <person name="Alfaro M."/>
            <person name="Ramirez L."/>
            <person name="Pisabarro A.G."/>
            <person name="Kuo A."/>
            <person name="Tritt A."/>
            <person name="Lipzen A."/>
            <person name="He G."/>
            <person name="Yan M."/>
            <person name="Ng V."/>
            <person name="Cullen D."/>
            <person name="Martin F."/>
            <person name="Rosso M.-N."/>
            <person name="Henrissat B."/>
            <person name="Hibbett D."/>
            <person name="Martinez A.T."/>
            <person name="Grigoriev I.V."/>
        </authorList>
    </citation>
    <scope>NUCLEOTIDE SEQUENCE</scope>
    <source>
        <strain evidence="1">AH 40177</strain>
    </source>
</reference>
<evidence type="ECO:0000313" key="2">
    <source>
        <dbReference type="Proteomes" id="UP000772434"/>
    </source>
</evidence>
<dbReference type="Proteomes" id="UP000772434">
    <property type="component" value="Unassembled WGS sequence"/>
</dbReference>
<gene>
    <name evidence="1" type="ORF">BDP27DRAFT_1332511</name>
</gene>
<proteinExistence type="predicted"/>
<evidence type="ECO:0000313" key="1">
    <source>
        <dbReference type="EMBL" id="KAF9065101.1"/>
    </source>
</evidence>
<dbReference type="EMBL" id="JADNRY010000109">
    <property type="protein sequence ID" value="KAF9065101.1"/>
    <property type="molecule type" value="Genomic_DNA"/>
</dbReference>
<keyword evidence="2" id="KW-1185">Reference proteome</keyword>